<dbReference type="PANTHER" id="PTHR31490">
    <property type="entry name" value="GLYCOSYL HYDROLASE"/>
    <property type="match status" value="1"/>
</dbReference>
<evidence type="ECO:0000256" key="4">
    <source>
        <dbReference type="ARBA" id="ARBA00007495"/>
    </source>
</evidence>
<keyword evidence="7 11" id="KW-0378">Hydrolase</keyword>
<dbReference type="AlphaFoldDB" id="A0AAJ0I8T3"/>
<proteinExistence type="inferred from homology"/>
<evidence type="ECO:0000256" key="11">
    <source>
        <dbReference type="RuleBase" id="RU361174"/>
    </source>
</evidence>
<dbReference type="GO" id="GO:0005576">
    <property type="term" value="C:extracellular region"/>
    <property type="evidence" value="ECO:0007669"/>
    <property type="project" value="UniProtKB-SubCell"/>
</dbReference>
<dbReference type="InterPro" id="IPR001000">
    <property type="entry name" value="GH10_dom"/>
</dbReference>
<keyword evidence="6" id="KW-0858">Xylan degradation</keyword>
<dbReference type="Gene3D" id="3.20.20.80">
    <property type="entry name" value="Glycosidases"/>
    <property type="match status" value="1"/>
</dbReference>
<evidence type="ECO:0000256" key="9">
    <source>
        <dbReference type="ARBA" id="ARBA00023295"/>
    </source>
</evidence>
<name>A0AAJ0I8T3_9PEZI</name>
<comment type="similarity">
    <text evidence="4 11">Belongs to the glycosyl hydrolase 10 (cellulase F) family.</text>
</comment>
<dbReference type="InterPro" id="IPR017853">
    <property type="entry name" value="GH"/>
</dbReference>
<reference evidence="13 14" key="1">
    <citation type="journal article" date="2023" name="Mol. Phylogenet. Evol.">
        <title>Genome-scale phylogeny and comparative genomics of the fungal order Sordariales.</title>
        <authorList>
            <person name="Hensen N."/>
            <person name="Bonometti L."/>
            <person name="Westerberg I."/>
            <person name="Brannstrom I.O."/>
            <person name="Guillou S."/>
            <person name="Cros-Aarteil S."/>
            <person name="Calhoun S."/>
            <person name="Haridas S."/>
            <person name="Kuo A."/>
            <person name="Mondo S."/>
            <person name="Pangilinan J."/>
            <person name="Riley R."/>
            <person name="LaButti K."/>
            <person name="Andreopoulos B."/>
            <person name="Lipzen A."/>
            <person name="Chen C."/>
            <person name="Yan M."/>
            <person name="Daum C."/>
            <person name="Ng V."/>
            <person name="Clum A."/>
            <person name="Steindorff A."/>
            <person name="Ohm R.A."/>
            <person name="Martin F."/>
            <person name="Silar P."/>
            <person name="Natvig D.O."/>
            <person name="Lalanne C."/>
            <person name="Gautier V."/>
            <person name="Ament-Velasquez S.L."/>
            <person name="Kruys A."/>
            <person name="Hutchinson M.I."/>
            <person name="Powell A.J."/>
            <person name="Barry K."/>
            <person name="Miller A.N."/>
            <person name="Grigoriev I.V."/>
            <person name="Debuchy R."/>
            <person name="Gladieux P."/>
            <person name="Hiltunen Thoren M."/>
            <person name="Johannesson H."/>
        </authorList>
    </citation>
    <scope>NUCLEOTIDE SEQUENCE [LARGE SCALE GENOMIC DNA]</scope>
    <source>
        <strain evidence="13 14">FGSC 10403</strain>
    </source>
</reference>
<evidence type="ECO:0000313" key="13">
    <source>
        <dbReference type="EMBL" id="KAK3493057.1"/>
    </source>
</evidence>
<dbReference type="GO" id="GO:0045493">
    <property type="term" value="P:xylan catabolic process"/>
    <property type="evidence" value="ECO:0007669"/>
    <property type="project" value="UniProtKB-KW"/>
</dbReference>
<dbReference type="EMBL" id="JAULSX010000004">
    <property type="protein sequence ID" value="KAK3493057.1"/>
    <property type="molecule type" value="Genomic_DNA"/>
</dbReference>
<evidence type="ECO:0000256" key="8">
    <source>
        <dbReference type="ARBA" id="ARBA00023277"/>
    </source>
</evidence>
<evidence type="ECO:0000256" key="3">
    <source>
        <dbReference type="ARBA" id="ARBA00004851"/>
    </source>
</evidence>
<dbReference type="PROSITE" id="PS51760">
    <property type="entry name" value="GH10_2"/>
    <property type="match status" value="1"/>
</dbReference>
<evidence type="ECO:0000256" key="1">
    <source>
        <dbReference type="ARBA" id="ARBA00000681"/>
    </source>
</evidence>
<dbReference type="SMART" id="SM00633">
    <property type="entry name" value="Glyco_10"/>
    <property type="match status" value="1"/>
</dbReference>
<organism evidence="13 14">
    <name type="scientific">Neurospora hispaniola</name>
    <dbReference type="NCBI Taxonomy" id="588809"/>
    <lineage>
        <taxon>Eukaryota</taxon>
        <taxon>Fungi</taxon>
        <taxon>Dikarya</taxon>
        <taxon>Ascomycota</taxon>
        <taxon>Pezizomycotina</taxon>
        <taxon>Sordariomycetes</taxon>
        <taxon>Sordariomycetidae</taxon>
        <taxon>Sordariales</taxon>
        <taxon>Sordariaceae</taxon>
        <taxon>Neurospora</taxon>
    </lineage>
</organism>
<dbReference type="PANTHER" id="PTHR31490:SF35">
    <property type="entry name" value="ENDO-1,4-BETA-XYLANASE"/>
    <property type="match status" value="1"/>
</dbReference>
<keyword evidence="5" id="KW-0964">Secreted</keyword>
<evidence type="ECO:0000256" key="7">
    <source>
        <dbReference type="ARBA" id="ARBA00022801"/>
    </source>
</evidence>
<dbReference type="Pfam" id="PF00331">
    <property type="entry name" value="Glyco_hydro_10"/>
    <property type="match status" value="1"/>
</dbReference>
<keyword evidence="8 11" id="KW-0119">Carbohydrate metabolism</keyword>
<dbReference type="Proteomes" id="UP001285908">
    <property type="component" value="Unassembled WGS sequence"/>
</dbReference>
<evidence type="ECO:0000259" key="12">
    <source>
        <dbReference type="PROSITE" id="PS51760"/>
    </source>
</evidence>
<keyword evidence="10 11" id="KW-0624">Polysaccharide degradation</keyword>
<accession>A0AAJ0I8T3</accession>
<evidence type="ECO:0000256" key="5">
    <source>
        <dbReference type="ARBA" id="ARBA00022525"/>
    </source>
</evidence>
<dbReference type="EC" id="3.2.1.8" evidence="11"/>
<comment type="catalytic activity">
    <reaction evidence="1 11">
        <text>Endohydrolysis of (1-&gt;4)-beta-D-xylosidic linkages in xylans.</text>
        <dbReference type="EC" id="3.2.1.8"/>
    </reaction>
</comment>
<comment type="caution">
    <text evidence="13">The sequence shown here is derived from an EMBL/GenBank/DDBJ whole genome shotgun (WGS) entry which is preliminary data.</text>
</comment>
<sequence>MKLLTSTIFSAIQPFLSLLLPRSFPLLLVLLAFASTLFPLASAQLDKYAKLAGLSYFGTAVDNPRLYNEQYMSVLQGSGEFGSLTPINAQKWKKTEEVQGVFTFAEADAIANTAKAGVGGMKTLRCHTMVWYKGLPSWVETTYSRDDMEKILAAHIQNLAQYFKGRCYAWDVVNEAIDENGVFRQSPMYKAMGLDFITFSFKTAAKADPGAKLYYNDYALESPSLSTGPKISITLAMLRTVKAQGGTVHGVGFQSHLKVGLVPARAEIVNTMQQFLEVVDEVAITELDIRHSPLKVPSTREMWNAQARDYGEVVGACLDVNKGYGGRKCVGVTLWDFTDKYSWVPSEIPTEGEACMWDNNYVKKPAYWTVLNMFKAYAAGASSRRAGMDGVDGGNGTVSELDLEAAAHRGPEGGPGLGREQTTKTVVATTLATARRVRSTARTGA</sequence>
<dbReference type="PRINTS" id="PR00134">
    <property type="entry name" value="GLHYDRLASE10"/>
</dbReference>
<feature type="domain" description="GH10" evidence="12">
    <location>
        <begin position="48"/>
        <end position="373"/>
    </location>
</feature>
<gene>
    <name evidence="13" type="ORF">B0T23DRAFT_381082</name>
</gene>
<evidence type="ECO:0000313" key="14">
    <source>
        <dbReference type="Proteomes" id="UP001285908"/>
    </source>
</evidence>
<dbReference type="InterPro" id="IPR044846">
    <property type="entry name" value="GH10"/>
</dbReference>
<evidence type="ECO:0000256" key="10">
    <source>
        <dbReference type="ARBA" id="ARBA00023326"/>
    </source>
</evidence>
<dbReference type="GO" id="GO:0031176">
    <property type="term" value="F:endo-1,4-beta-xylanase activity"/>
    <property type="evidence" value="ECO:0007669"/>
    <property type="project" value="UniProtKB-EC"/>
</dbReference>
<keyword evidence="14" id="KW-1185">Reference proteome</keyword>
<comment type="subcellular location">
    <subcellularLocation>
        <location evidence="2">Secreted</location>
    </subcellularLocation>
</comment>
<protein>
    <recommendedName>
        <fullName evidence="11">Beta-xylanase</fullName>
        <ecNumber evidence="11">3.2.1.8</ecNumber>
    </recommendedName>
</protein>
<comment type="pathway">
    <text evidence="3">Glycan degradation; xylan degradation.</text>
</comment>
<dbReference type="GeneID" id="87874866"/>
<keyword evidence="9 11" id="KW-0326">Glycosidase</keyword>
<evidence type="ECO:0000256" key="6">
    <source>
        <dbReference type="ARBA" id="ARBA00022651"/>
    </source>
</evidence>
<evidence type="ECO:0000256" key="2">
    <source>
        <dbReference type="ARBA" id="ARBA00004613"/>
    </source>
</evidence>
<dbReference type="RefSeq" id="XP_062693515.1">
    <property type="nucleotide sequence ID" value="XM_062837244.1"/>
</dbReference>
<dbReference type="SUPFAM" id="SSF51445">
    <property type="entry name" value="(Trans)glycosidases"/>
    <property type="match status" value="1"/>
</dbReference>